<dbReference type="PRINTS" id="PR00598">
    <property type="entry name" value="HTHMARR"/>
</dbReference>
<evidence type="ECO:0000313" key="2">
    <source>
        <dbReference type="EMBL" id="GAA5173762.1"/>
    </source>
</evidence>
<comment type="caution">
    <text evidence="2">The sequence shown here is derived from an EMBL/GenBank/DDBJ whole genome shotgun (WGS) entry which is preliminary data.</text>
</comment>
<dbReference type="SUPFAM" id="SSF46785">
    <property type="entry name" value="Winged helix' DNA-binding domain"/>
    <property type="match status" value="1"/>
</dbReference>
<organism evidence="2 3">
    <name type="scientific">Modicisalibacter zincidurans</name>
    <dbReference type="NCBI Taxonomy" id="1178777"/>
    <lineage>
        <taxon>Bacteria</taxon>
        <taxon>Pseudomonadati</taxon>
        <taxon>Pseudomonadota</taxon>
        <taxon>Gammaproteobacteria</taxon>
        <taxon>Oceanospirillales</taxon>
        <taxon>Halomonadaceae</taxon>
        <taxon>Modicisalibacter</taxon>
    </lineage>
</organism>
<dbReference type="InterPro" id="IPR036388">
    <property type="entry name" value="WH-like_DNA-bd_sf"/>
</dbReference>
<dbReference type="EMBL" id="BAABKI010000013">
    <property type="protein sequence ID" value="GAA5173762.1"/>
    <property type="molecule type" value="Genomic_DNA"/>
</dbReference>
<dbReference type="PANTHER" id="PTHR33164">
    <property type="entry name" value="TRANSCRIPTIONAL REGULATOR, MARR FAMILY"/>
    <property type="match status" value="1"/>
</dbReference>
<protein>
    <submittedName>
        <fullName evidence="2">MarR family transcriptional regulator</fullName>
    </submittedName>
</protein>
<gene>
    <name evidence="2" type="ORF">GCM10023342_13240</name>
</gene>
<sequence length="159" mass="18028">MPLPDQPSPMLDLKAFLPYRLSNLAERISQALSTIYAQQYDLTIAQWRVLAWLQQAQPLTAKRICQLTDMDKARVSRAVAQLVERRLIQRQRDAVDQRTLWLTLTVEGSDLLASAIPRALAWESELIANLSPAEYRELFRLLAKVEAGLTQDSPIDGDI</sequence>
<dbReference type="PANTHER" id="PTHR33164:SF57">
    <property type="entry name" value="MARR-FAMILY TRANSCRIPTIONAL REGULATOR"/>
    <property type="match status" value="1"/>
</dbReference>
<dbReference type="InterPro" id="IPR039422">
    <property type="entry name" value="MarR/SlyA-like"/>
</dbReference>
<dbReference type="RefSeq" id="WP_035575134.1">
    <property type="nucleotide sequence ID" value="NZ_BAABKI010000013.1"/>
</dbReference>
<dbReference type="SMART" id="SM00347">
    <property type="entry name" value="HTH_MARR"/>
    <property type="match status" value="1"/>
</dbReference>
<dbReference type="Pfam" id="PF12802">
    <property type="entry name" value="MarR_2"/>
    <property type="match status" value="1"/>
</dbReference>
<name>A0ABP9RB05_9GAMM</name>
<dbReference type="Gene3D" id="1.10.10.10">
    <property type="entry name" value="Winged helix-like DNA-binding domain superfamily/Winged helix DNA-binding domain"/>
    <property type="match status" value="1"/>
</dbReference>
<keyword evidence="3" id="KW-1185">Reference proteome</keyword>
<reference evidence="3" key="1">
    <citation type="journal article" date="2019" name="Int. J. Syst. Evol. Microbiol.">
        <title>The Global Catalogue of Microorganisms (GCM) 10K type strain sequencing project: providing services to taxonomists for standard genome sequencing and annotation.</title>
        <authorList>
            <consortium name="The Broad Institute Genomics Platform"/>
            <consortium name="The Broad Institute Genome Sequencing Center for Infectious Disease"/>
            <person name="Wu L."/>
            <person name="Ma J."/>
        </authorList>
    </citation>
    <scope>NUCLEOTIDE SEQUENCE [LARGE SCALE GENOMIC DNA]</scope>
    <source>
        <strain evidence="3">JCM 18472</strain>
    </source>
</reference>
<feature type="domain" description="HTH marR-type" evidence="1">
    <location>
        <begin position="14"/>
        <end position="147"/>
    </location>
</feature>
<evidence type="ECO:0000259" key="1">
    <source>
        <dbReference type="PROSITE" id="PS50995"/>
    </source>
</evidence>
<dbReference type="Proteomes" id="UP001500074">
    <property type="component" value="Unassembled WGS sequence"/>
</dbReference>
<proteinExistence type="predicted"/>
<dbReference type="InterPro" id="IPR036390">
    <property type="entry name" value="WH_DNA-bd_sf"/>
</dbReference>
<dbReference type="PROSITE" id="PS50995">
    <property type="entry name" value="HTH_MARR_2"/>
    <property type="match status" value="1"/>
</dbReference>
<dbReference type="InterPro" id="IPR000835">
    <property type="entry name" value="HTH_MarR-typ"/>
</dbReference>
<evidence type="ECO:0000313" key="3">
    <source>
        <dbReference type="Proteomes" id="UP001500074"/>
    </source>
</evidence>
<accession>A0ABP9RB05</accession>